<dbReference type="AlphaFoldDB" id="A1R2Q1"/>
<evidence type="ECO:0000256" key="3">
    <source>
        <dbReference type="ARBA" id="ARBA00022777"/>
    </source>
</evidence>
<organism evidence="6 7">
    <name type="scientific">Paenarthrobacter aurescens (strain TC1)</name>
    <dbReference type="NCBI Taxonomy" id="290340"/>
    <lineage>
        <taxon>Bacteria</taxon>
        <taxon>Bacillati</taxon>
        <taxon>Actinomycetota</taxon>
        <taxon>Actinomycetes</taxon>
        <taxon>Micrococcales</taxon>
        <taxon>Micrococcaceae</taxon>
        <taxon>Paenarthrobacter</taxon>
    </lineage>
</organism>
<dbReference type="PANTHER" id="PTHR37419:SF8">
    <property type="entry name" value="TOXIN YJJJ"/>
    <property type="match status" value="1"/>
</dbReference>
<dbReference type="PANTHER" id="PTHR37419">
    <property type="entry name" value="SERINE/THREONINE-PROTEIN KINASE TOXIN HIPA"/>
    <property type="match status" value="1"/>
</dbReference>
<evidence type="ECO:0000259" key="4">
    <source>
        <dbReference type="Pfam" id="PF07804"/>
    </source>
</evidence>
<dbReference type="KEGG" id="aau:AAur_0711"/>
<dbReference type="GO" id="GO:0005829">
    <property type="term" value="C:cytosol"/>
    <property type="evidence" value="ECO:0007669"/>
    <property type="project" value="TreeGrafter"/>
</dbReference>
<feature type="domain" description="HipA-like C-terminal" evidence="4">
    <location>
        <begin position="173"/>
        <end position="382"/>
    </location>
</feature>
<feature type="domain" description="HipA N-terminal subdomain 1" evidence="5">
    <location>
        <begin position="10"/>
        <end position="92"/>
    </location>
</feature>
<dbReference type="InterPro" id="IPR012893">
    <property type="entry name" value="HipA-like_C"/>
</dbReference>
<evidence type="ECO:0000313" key="6">
    <source>
        <dbReference type="EMBL" id="ABM07467.1"/>
    </source>
</evidence>
<dbReference type="HOGENOM" id="CLU_041102_0_0_11"/>
<gene>
    <name evidence="6" type="ordered locus">AAur_0711</name>
</gene>
<keyword evidence="7" id="KW-1185">Reference proteome</keyword>
<comment type="similarity">
    <text evidence="1">Belongs to the HipA Ser/Thr kinase family.</text>
</comment>
<name>A1R2Q1_PAEAT</name>
<evidence type="ECO:0000259" key="5">
    <source>
        <dbReference type="Pfam" id="PF13657"/>
    </source>
</evidence>
<dbReference type="RefSeq" id="WP_011773461.1">
    <property type="nucleotide sequence ID" value="NC_008711.1"/>
</dbReference>
<dbReference type="Proteomes" id="UP000000637">
    <property type="component" value="Chromosome"/>
</dbReference>
<reference evidence="6 7" key="1">
    <citation type="journal article" date="2006" name="PLoS Genet.">
        <title>Secrets of soil survival revealed by the genome sequence of Arthrobacter aurescens TC1.</title>
        <authorList>
            <person name="Mongodin E.F."/>
            <person name="Shapir N."/>
            <person name="Daugherty S.C."/>
            <person name="DeBoy R.T."/>
            <person name="Emerson J.B."/>
            <person name="Shvartzbeyn A."/>
            <person name="Radune D."/>
            <person name="Vamathevan J."/>
            <person name="Riggs F."/>
            <person name="Grinberg V."/>
            <person name="Khouri H."/>
            <person name="Wackett L.P."/>
            <person name="Nelson K.E."/>
            <person name="Sadowsky M.J."/>
        </authorList>
    </citation>
    <scope>NUCLEOTIDE SEQUENCE [LARGE SCALE GENOMIC DNA]</scope>
    <source>
        <strain evidence="6 7">TC1</strain>
    </source>
</reference>
<accession>A1R2Q1</accession>
<dbReference type="Pfam" id="PF13657">
    <property type="entry name" value="Couple_hipA"/>
    <property type="match status" value="1"/>
</dbReference>
<dbReference type="GO" id="GO:0004674">
    <property type="term" value="F:protein serine/threonine kinase activity"/>
    <property type="evidence" value="ECO:0007669"/>
    <property type="project" value="TreeGrafter"/>
</dbReference>
<dbReference type="OrthoDB" id="3182374at2"/>
<keyword evidence="2" id="KW-0808">Transferase</keyword>
<evidence type="ECO:0000256" key="1">
    <source>
        <dbReference type="ARBA" id="ARBA00010164"/>
    </source>
</evidence>
<dbReference type="InterPro" id="IPR052028">
    <property type="entry name" value="HipA_Ser/Thr_kinase"/>
</dbReference>
<dbReference type="InterPro" id="IPR017508">
    <property type="entry name" value="HipA_N1"/>
</dbReference>
<dbReference type="EMBL" id="CP000474">
    <property type="protein sequence ID" value="ABM07467.1"/>
    <property type="molecule type" value="Genomic_DNA"/>
</dbReference>
<evidence type="ECO:0000256" key="2">
    <source>
        <dbReference type="ARBA" id="ARBA00022679"/>
    </source>
</evidence>
<sequence>MAARIIRRVEVLVNESVAGVLDIETDALSPRERVAFTYADSWMSAAEAFEVSPELPLRRGPQRPTLGRELFGSFQDASPDDWGRKLLYEELRQQALIEGAGRIPPTGEAGYLLLVNDETRQGALRFRENGKFLSSWGRGAGIRDLKVLSEEARLFADTGEVREENSLLMGAGSSPGGAQPKAWVRDDDGSMLLAKFPKTSDVGNVQLWEMVAIRLQQRAGIRVAESRLMPLSEFSHIFLTRRFDRDGDRRIPYMSVRTALQLDTYSHPDYVKIASEVAHISAEPVQDANEMFSRAALIAMVNNTDDHMRNHGLLRTKRGWRLSPSFDVNPVPAGTSDTPLTPQGGLFDRDVRDLVDFSDAFRLTRDAAIARLQQVATAVSHWRDEALSLGAEPDSLAYMTKAFEGENAKRVASLAPAPAVLDMGGSSTIHRFLSP</sequence>
<dbReference type="STRING" id="290340.AAur_0711"/>
<proteinExistence type="inferred from homology"/>
<protein>
    <submittedName>
        <fullName evidence="6">HipA-like domains protein</fullName>
    </submittedName>
</protein>
<evidence type="ECO:0000313" key="7">
    <source>
        <dbReference type="Proteomes" id="UP000000637"/>
    </source>
</evidence>
<dbReference type="Pfam" id="PF07804">
    <property type="entry name" value="HipA_C"/>
    <property type="match status" value="1"/>
</dbReference>
<dbReference type="eggNOG" id="COG3550">
    <property type="taxonomic scope" value="Bacteria"/>
</dbReference>
<keyword evidence="3" id="KW-0418">Kinase</keyword>